<name>A0A6S6T907_9BACT</name>
<feature type="domain" description="WCX" evidence="1">
    <location>
        <begin position="47"/>
        <end position="122"/>
    </location>
</feature>
<dbReference type="AlphaFoldDB" id="A0A6S6T907"/>
<proteinExistence type="predicted"/>
<dbReference type="EMBL" id="CACVAU010000038">
    <property type="protein sequence ID" value="CAA6811366.1"/>
    <property type="molecule type" value="Genomic_DNA"/>
</dbReference>
<gene>
    <name evidence="2" type="ORF">HELGO_WM4024</name>
</gene>
<organism evidence="2">
    <name type="scientific">uncultured Sulfurovum sp</name>
    <dbReference type="NCBI Taxonomy" id="269237"/>
    <lineage>
        <taxon>Bacteria</taxon>
        <taxon>Pseudomonadati</taxon>
        <taxon>Campylobacterota</taxon>
        <taxon>Epsilonproteobacteria</taxon>
        <taxon>Campylobacterales</taxon>
        <taxon>Sulfurovaceae</taxon>
        <taxon>Sulfurovum</taxon>
        <taxon>environmental samples</taxon>
    </lineage>
</organism>
<dbReference type="Pfam" id="PF25583">
    <property type="entry name" value="WCX"/>
    <property type="match status" value="1"/>
</dbReference>
<sequence length="128" mass="15254">MRISFIEKLSPSKTEPKTFHSHNIEKLKVDNAFHLLQTPFSKIQNQPYRVMVEVSAFASVYFRNKRYLKMQREIEKLDNGATLFEFTLTDDMEIIPLIQKWIPHLKVIEPLRIKEKIEENMQNFMKGV</sequence>
<protein>
    <submittedName>
        <fullName evidence="2">Probable transcription regulator Cj0571</fullName>
    </submittedName>
</protein>
<dbReference type="InterPro" id="IPR057727">
    <property type="entry name" value="WCX_dom"/>
</dbReference>
<evidence type="ECO:0000313" key="2">
    <source>
        <dbReference type="EMBL" id="CAA6811366.1"/>
    </source>
</evidence>
<reference evidence="2" key="1">
    <citation type="submission" date="2020-01" db="EMBL/GenBank/DDBJ databases">
        <authorList>
            <person name="Meier V. D."/>
            <person name="Meier V D."/>
        </authorList>
    </citation>
    <scope>NUCLEOTIDE SEQUENCE</scope>
    <source>
        <strain evidence="2">HLG_WM_MAG_05</strain>
    </source>
</reference>
<evidence type="ECO:0000259" key="1">
    <source>
        <dbReference type="Pfam" id="PF25583"/>
    </source>
</evidence>
<accession>A0A6S6T907</accession>